<dbReference type="Proteomes" id="UP000801492">
    <property type="component" value="Unassembled WGS sequence"/>
</dbReference>
<keyword evidence="3" id="KW-1185">Reference proteome</keyword>
<evidence type="ECO:0000313" key="2">
    <source>
        <dbReference type="EMBL" id="KAF2880209.1"/>
    </source>
</evidence>
<evidence type="ECO:0000256" key="1">
    <source>
        <dbReference type="SAM" id="SignalP"/>
    </source>
</evidence>
<accession>A0A8K0C4U5</accession>
<keyword evidence="1" id="KW-0732">Signal</keyword>
<sequence>MAHIIQVIIMTLLVLLLFPYLGYSTLRRACYTCEVMPPHHICTNIYMKYSWRQCEFDTLSWKAGFVDGDCGTLILGPASPSHDITQWFHRTNAVYQIQTSRLITEAFGLGVLSETPCILLAWFQEDEIIYSNLFVDVPSREFKVCGNQSFCDLLTRDNYTEFTMLGFKIKSCTSCNTSFCNGPVKSKATTLSFYEIVLTSI</sequence>
<organism evidence="2 3">
    <name type="scientific">Ignelater luminosus</name>
    <name type="common">Cucubano</name>
    <name type="synonym">Pyrophorus luminosus</name>
    <dbReference type="NCBI Taxonomy" id="2038154"/>
    <lineage>
        <taxon>Eukaryota</taxon>
        <taxon>Metazoa</taxon>
        <taxon>Ecdysozoa</taxon>
        <taxon>Arthropoda</taxon>
        <taxon>Hexapoda</taxon>
        <taxon>Insecta</taxon>
        <taxon>Pterygota</taxon>
        <taxon>Neoptera</taxon>
        <taxon>Endopterygota</taxon>
        <taxon>Coleoptera</taxon>
        <taxon>Polyphaga</taxon>
        <taxon>Elateriformia</taxon>
        <taxon>Elateroidea</taxon>
        <taxon>Elateridae</taxon>
        <taxon>Agrypninae</taxon>
        <taxon>Pyrophorini</taxon>
        <taxon>Ignelater</taxon>
    </lineage>
</organism>
<name>A0A8K0C4U5_IGNLU</name>
<gene>
    <name evidence="2" type="ORF">ILUMI_25959</name>
</gene>
<feature type="chain" id="PRO_5035468507" evidence="1">
    <location>
        <begin position="25"/>
        <end position="201"/>
    </location>
</feature>
<comment type="caution">
    <text evidence="2">The sequence shown here is derived from an EMBL/GenBank/DDBJ whole genome shotgun (WGS) entry which is preliminary data.</text>
</comment>
<dbReference type="AlphaFoldDB" id="A0A8K0C4U5"/>
<dbReference type="EMBL" id="VTPC01091008">
    <property type="protein sequence ID" value="KAF2880209.1"/>
    <property type="molecule type" value="Genomic_DNA"/>
</dbReference>
<evidence type="ECO:0000313" key="3">
    <source>
        <dbReference type="Proteomes" id="UP000801492"/>
    </source>
</evidence>
<feature type="non-terminal residue" evidence="2">
    <location>
        <position position="1"/>
    </location>
</feature>
<protein>
    <submittedName>
        <fullName evidence="2">Uncharacterized protein</fullName>
    </submittedName>
</protein>
<proteinExistence type="predicted"/>
<feature type="signal peptide" evidence="1">
    <location>
        <begin position="1"/>
        <end position="24"/>
    </location>
</feature>
<reference evidence="2" key="1">
    <citation type="submission" date="2019-08" db="EMBL/GenBank/DDBJ databases">
        <title>The genome of the North American firefly Photinus pyralis.</title>
        <authorList>
            <consortium name="Photinus pyralis genome working group"/>
            <person name="Fallon T.R."/>
            <person name="Sander Lower S.E."/>
            <person name="Weng J.-K."/>
        </authorList>
    </citation>
    <scope>NUCLEOTIDE SEQUENCE</scope>
    <source>
        <strain evidence="2">TRF0915ILg1</strain>
        <tissue evidence="2">Whole body</tissue>
    </source>
</reference>